<keyword evidence="3" id="KW-1185">Reference proteome</keyword>
<keyword evidence="1" id="KW-1133">Transmembrane helix</keyword>
<keyword evidence="1" id="KW-0472">Membrane</keyword>
<accession>A0A1G6GZV6</accession>
<dbReference type="AlphaFoldDB" id="A0A1G6GZV6"/>
<reference evidence="3" key="1">
    <citation type="submission" date="2016-09" db="EMBL/GenBank/DDBJ databases">
        <authorList>
            <person name="Varghese N."/>
            <person name="Submissions S."/>
        </authorList>
    </citation>
    <scope>NUCLEOTIDE SEQUENCE [LARGE SCALE GENOMIC DNA]</scope>
    <source>
        <strain evidence="3">25nlg</strain>
    </source>
</reference>
<organism evidence="2 3">
    <name type="scientific">Shouchella lonarensis</name>
    <dbReference type="NCBI Taxonomy" id="1464122"/>
    <lineage>
        <taxon>Bacteria</taxon>
        <taxon>Bacillati</taxon>
        <taxon>Bacillota</taxon>
        <taxon>Bacilli</taxon>
        <taxon>Bacillales</taxon>
        <taxon>Bacillaceae</taxon>
        <taxon>Shouchella</taxon>
    </lineage>
</organism>
<feature type="transmembrane region" description="Helical" evidence="1">
    <location>
        <begin position="119"/>
        <end position="146"/>
    </location>
</feature>
<dbReference type="STRING" id="1464122.SAMN05421737_102195"/>
<sequence>MSYFKLVHFELSRVWKIYVGLMGLVLIGQLSAIWFGANQFMKELTQFAREKSISLKAASTHEEFYMSSPNGFLREPWFYYPIMVSIAVLLLYMILIWYRDWFGKHAFIHRLLLLPTTRAPIYFAKLSTIMLLVFGLLALQIVIFFIGAKMIAVMVPETLYDTVSLASFTEEGVFPLLLPAEALLFFAYYTLGFTFVTVVFSIILFERCFRLKGFFFGAILAVCFIFLHVAPYLVANQFSLYPSESVLIHLGVTIFTLIFYTPLNLYLLKRKVTV</sequence>
<dbReference type="EMBL" id="FMYM01000002">
    <property type="protein sequence ID" value="SDB87481.1"/>
    <property type="molecule type" value="Genomic_DNA"/>
</dbReference>
<feature type="transmembrane region" description="Helical" evidence="1">
    <location>
        <begin position="246"/>
        <end position="268"/>
    </location>
</feature>
<dbReference type="Proteomes" id="UP000242662">
    <property type="component" value="Unassembled WGS sequence"/>
</dbReference>
<evidence type="ECO:0000313" key="3">
    <source>
        <dbReference type="Proteomes" id="UP000242662"/>
    </source>
</evidence>
<proteinExistence type="predicted"/>
<feature type="transmembrane region" description="Helical" evidence="1">
    <location>
        <begin position="214"/>
        <end position="234"/>
    </location>
</feature>
<protein>
    <recommendedName>
        <fullName evidence="4">ABC-2 family transporter protein</fullName>
    </recommendedName>
</protein>
<feature type="transmembrane region" description="Helical" evidence="1">
    <location>
        <begin position="15"/>
        <end position="37"/>
    </location>
</feature>
<name>A0A1G6GZV6_9BACI</name>
<keyword evidence="1" id="KW-0812">Transmembrane</keyword>
<dbReference type="OrthoDB" id="1751619at2"/>
<evidence type="ECO:0008006" key="4">
    <source>
        <dbReference type="Google" id="ProtNLM"/>
    </source>
</evidence>
<feature type="transmembrane region" description="Helical" evidence="1">
    <location>
        <begin position="77"/>
        <end position="98"/>
    </location>
</feature>
<feature type="transmembrane region" description="Helical" evidence="1">
    <location>
        <begin position="182"/>
        <end position="205"/>
    </location>
</feature>
<evidence type="ECO:0000313" key="2">
    <source>
        <dbReference type="EMBL" id="SDB87481.1"/>
    </source>
</evidence>
<dbReference type="RefSeq" id="WP_090774772.1">
    <property type="nucleotide sequence ID" value="NZ_FMYM01000002.1"/>
</dbReference>
<gene>
    <name evidence="2" type="ORF">SAMN05421737_102195</name>
</gene>
<evidence type="ECO:0000256" key="1">
    <source>
        <dbReference type="SAM" id="Phobius"/>
    </source>
</evidence>